<evidence type="ECO:0000256" key="3">
    <source>
        <dbReference type="ARBA" id="ARBA00022723"/>
    </source>
</evidence>
<dbReference type="SUPFAM" id="SSF51735">
    <property type="entry name" value="NAD(P)-binding Rossmann-fold domains"/>
    <property type="match status" value="1"/>
</dbReference>
<dbReference type="PANTHER" id="PTHR42940">
    <property type="entry name" value="ALCOHOL DEHYDROGENASE 1-RELATED"/>
    <property type="match status" value="1"/>
</dbReference>
<dbReference type="GO" id="GO:0046872">
    <property type="term" value="F:metal ion binding"/>
    <property type="evidence" value="ECO:0007669"/>
    <property type="project" value="UniProtKB-KW"/>
</dbReference>
<dbReference type="Gene3D" id="3.90.180.10">
    <property type="entry name" value="Medium-chain alcohol dehydrogenases, catalytic domain"/>
    <property type="match status" value="1"/>
</dbReference>
<sequence>MRAQVLSAFNEPYVFQDALPTPNDIPKEDILVRVLAASYCHTDTVYSTGVMPPATLPRVGCHEFAGEVVAHGTRVPPSLLQTLKVGTKVGVAVRSYHPCGQCLECLNSEDDDVQGYSVICPKAHRLGISIDGGFQDYVCVDARQVQVIPEPLTALETAPLMCAGLTIFAALQRIQLECRQRGRPCDKIAIVGAGGGLGHLGVQFAVKMGFSSIIATDATDGAMKVVQRVCDGFSTSEKEKLVVVDARTTDPAELLKSYFPHEDASLAIENGVDAVIVLPETQKAFDYSMKILRRHGTCCIVSFPSGFQMDPNDLIFRDIKIVGSLIGTRKQMKEMMQLAADTGVRAQIKSFALEDLNTLVDEYHKGNGGKLVIDMTLNNKNQ</sequence>
<evidence type="ECO:0000256" key="5">
    <source>
        <dbReference type="ARBA" id="ARBA00023002"/>
    </source>
</evidence>
<dbReference type="InterPro" id="IPR036291">
    <property type="entry name" value="NAD(P)-bd_dom_sf"/>
</dbReference>
<dbReference type="EMBL" id="NAJM01000004">
    <property type="protein sequence ID" value="RVX74519.1"/>
    <property type="molecule type" value="Genomic_DNA"/>
</dbReference>
<feature type="domain" description="Alcohol dehydrogenase-like C-terminal" evidence="6">
    <location>
        <begin position="196"/>
        <end position="340"/>
    </location>
</feature>
<evidence type="ECO:0000259" key="7">
    <source>
        <dbReference type="Pfam" id="PF08240"/>
    </source>
</evidence>
<dbReference type="Pfam" id="PF08240">
    <property type="entry name" value="ADH_N"/>
    <property type="match status" value="1"/>
</dbReference>
<dbReference type="GO" id="GO:0004022">
    <property type="term" value="F:alcohol dehydrogenase (NAD+) activity"/>
    <property type="evidence" value="ECO:0007669"/>
    <property type="project" value="TreeGrafter"/>
</dbReference>
<comment type="cofactor">
    <cofactor evidence="1">
        <name>Zn(2+)</name>
        <dbReference type="ChEBI" id="CHEBI:29105"/>
    </cofactor>
</comment>
<dbReference type="InterPro" id="IPR013149">
    <property type="entry name" value="ADH-like_C"/>
</dbReference>
<feature type="domain" description="Alcohol dehydrogenase-like N-terminal" evidence="7">
    <location>
        <begin position="27"/>
        <end position="149"/>
    </location>
</feature>
<dbReference type="Proteomes" id="UP000288859">
    <property type="component" value="Unassembled WGS sequence"/>
</dbReference>
<dbReference type="InterPro" id="IPR013154">
    <property type="entry name" value="ADH-like_N"/>
</dbReference>
<evidence type="ECO:0000313" key="8">
    <source>
        <dbReference type="EMBL" id="RVX74519.1"/>
    </source>
</evidence>
<gene>
    <name evidence="8" type="ORF">B0A52_01645</name>
</gene>
<reference evidence="8 9" key="1">
    <citation type="submission" date="2017-03" db="EMBL/GenBank/DDBJ databases">
        <title>Genomes of endolithic fungi from Antarctica.</title>
        <authorList>
            <person name="Coleine C."/>
            <person name="Masonjones S."/>
            <person name="Stajich J.E."/>
        </authorList>
    </citation>
    <scope>NUCLEOTIDE SEQUENCE [LARGE SCALE GENOMIC DNA]</scope>
    <source>
        <strain evidence="8 9">CCFEE 6314</strain>
    </source>
</reference>
<keyword evidence="5" id="KW-0560">Oxidoreductase</keyword>
<accession>A0A438NFL6</accession>
<organism evidence="8 9">
    <name type="scientific">Exophiala mesophila</name>
    <name type="common">Black yeast-like fungus</name>
    <dbReference type="NCBI Taxonomy" id="212818"/>
    <lineage>
        <taxon>Eukaryota</taxon>
        <taxon>Fungi</taxon>
        <taxon>Dikarya</taxon>
        <taxon>Ascomycota</taxon>
        <taxon>Pezizomycotina</taxon>
        <taxon>Eurotiomycetes</taxon>
        <taxon>Chaetothyriomycetidae</taxon>
        <taxon>Chaetothyriales</taxon>
        <taxon>Herpotrichiellaceae</taxon>
        <taxon>Exophiala</taxon>
    </lineage>
</organism>
<evidence type="ECO:0000256" key="4">
    <source>
        <dbReference type="ARBA" id="ARBA00022833"/>
    </source>
</evidence>
<dbReference type="GO" id="GO:0005737">
    <property type="term" value="C:cytoplasm"/>
    <property type="evidence" value="ECO:0007669"/>
    <property type="project" value="TreeGrafter"/>
</dbReference>
<comment type="caution">
    <text evidence="8">The sequence shown here is derived from an EMBL/GenBank/DDBJ whole genome shotgun (WGS) entry which is preliminary data.</text>
</comment>
<dbReference type="Pfam" id="PF00107">
    <property type="entry name" value="ADH_zinc_N"/>
    <property type="match status" value="1"/>
</dbReference>
<proteinExistence type="inferred from homology"/>
<evidence type="ECO:0008006" key="10">
    <source>
        <dbReference type="Google" id="ProtNLM"/>
    </source>
</evidence>
<dbReference type="Gene3D" id="3.40.50.720">
    <property type="entry name" value="NAD(P)-binding Rossmann-like Domain"/>
    <property type="match status" value="1"/>
</dbReference>
<comment type="similarity">
    <text evidence="2">Belongs to the zinc-containing alcohol dehydrogenase family.</text>
</comment>
<protein>
    <recommendedName>
        <fullName evidence="10">Enoyl reductase (ER) domain-containing protein</fullName>
    </recommendedName>
</protein>
<evidence type="ECO:0000313" key="9">
    <source>
        <dbReference type="Proteomes" id="UP000288859"/>
    </source>
</evidence>
<dbReference type="PANTHER" id="PTHR42940:SF8">
    <property type="entry name" value="VACUOLAR PROTEIN SORTING-ASSOCIATED PROTEIN 11"/>
    <property type="match status" value="1"/>
</dbReference>
<evidence type="ECO:0000256" key="2">
    <source>
        <dbReference type="ARBA" id="ARBA00008072"/>
    </source>
</evidence>
<dbReference type="InterPro" id="IPR011032">
    <property type="entry name" value="GroES-like_sf"/>
</dbReference>
<evidence type="ECO:0000256" key="1">
    <source>
        <dbReference type="ARBA" id="ARBA00001947"/>
    </source>
</evidence>
<dbReference type="SUPFAM" id="SSF50129">
    <property type="entry name" value="GroES-like"/>
    <property type="match status" value="1"/>
</dbReference>
<dbReference type="AlphaFoldDB" id="A0A438NFL6"/>
<dbReference type="VEuPathDB" id="FungiDB:PV10_02172"/>
<name>A0A438NFL6_EXOME</name>
<keyword evidence="4" id="KW-0862">Zinc</keyword>
<keyword evidence="3" id="KW-0479">Metal-binding</keyword>
<dbReference type="OrthoDB" id="256333at2759"/>
<evidence type="ECO:0000259" key="6">
    <source>
        <dbReference type="Pfam" id="PF00107"/>
    </source>
</evidence>